<keyword evidence="4 8" id="KW-0732">Signal</keyword>
<feature type="chain" id="PRO_5015367734" description="Carboxylic ester hydrolase" evidence="8">
    <location>
        <begin position="19"/>
        <end position="535"/>
    </location>
</feature>
<keyword evidence="2" id="KW-0719">Serine esterase</keyword>
<dbReference type="EMBL" id="KZ678132">
    <property type="protein sequence ID" value="PSN69985.1"/>
    <property type="molecule type" value="Genomic_DNA"/>
</dbReference>
<evidence type="ECO:0000256" key="6">
    <source>
        <dbReference type="ARBA" id="ARBA00022837"/>
    </source>
</evidence>
<evidence type="ECO:0000256" key="3">
    <source>
        <dbReference type="ARBA" id="ARBA00022723"/>
    </source>
</evidence>
<dbReference type="EC" id="3.1.1.-" evidence="8"/>
<keyword evidence="7" id="KW-1015">Disulfide bond</keyword>
<keyword evidence="10" id="KW-1185">Reference proteome</keyword>
<evidence type="ECO:0000256" key="1">
    <source>
        <dbReference type="ARBA" id="ARBA00006249"/>
    </source>
</evidence>
<keyword evidence="5 8" id="KW-0378">Hydrolase</keyword>
<evidence type="ECO:0000256" key="5">
    <source>
        <dbReference type="ARBA" id="ARBA00022801"/>
    </source>
</evidence>
<name>A0A2T2NX36_CORCC</name>
<dbReference type="InterPro" id="IPR011118">
    <property type="entry name" value="Tannase/feruloyl_esterase"/>
</dbReference>
<reference evidence="9 10" key="1">
    <citation type="journal article" date="2018" name="Front. Microbiol.">
        <title>Genome-Wide Analysis of Corynespora cassiicola Leaf Fall Disease Putative Effectors.</title>
        <authorList>
            <person name="Lopez D."/>
            <person name="Ribeiro S."/>
            <person name="Label P."/>
            <person name="Fumanal B."/>
            <person name="Venisse J.S."/>
            <person name="Kohler A."/>
            <person name="de Oliveira R.R."/>
            <person name="Labutti K."/>
            <person name="Lipzen A."/>
            <person name="Lail K."/>
            <person name="Bauer D."/>
            <person name="Ohm R.A."/>
            <person name="Barry K.W."/>
            <person name="Spatafora J."/>
            <person name="Grigoriev I.V."/>
            <person name="Martin F.M."/>
            <person name="Pujade-Renaud V."/>
        </authorList>
    </citation>
    <scope>NUCLEOTIDE SEQUENCE [LARGE SCALE GENOMIC DNA]</scope>
    <source>
        <strain evidence="9 10">Philippines</strain>
    </source>
</reference>
<sequence>MVPKIILFLPIFRQFAFASQPCTLESFNTLLPPLTNPLRALALPDNSTFSDPNDREYTANTTALPSLCVLEVNGTSSETSHYRFGAFLPDEWNGRFAVVGNGGQAGGVNWPAMGTMVKYGFAVISTNTGHESASDDASWMTMGEEAIIDNAYRAMHLSIVNGKEIVQKYYGRNITYSYYNGCSTGGRQALVEVQRFPEDFDGVLAGAPAWESTKIAPWMVQMGAMNLPNTSDHHIQPALYPVIQAEVMRQCDPVDGVEDGVISDPQACHFRPETLLCNPQQSQNSTTCLNSAQVDTLHKLYGHYFTISQPMFYHPLSYGTEPSWRGFLPPDEPIKLGADSFRYALGDPNWTWQDLNISIIEEARGKSNPISMPGDFDIRPFAERGAKLMHWHGLGDALIPYQSSRTFYEAVYRNISSRSVDYEVGDFYRLFEVPGMLHCAGSNGDAPWYFGPGSGPEELGPDVYGVPGFRDAEHDAVLALMRWVEEGVAPDWITSTKFVNDTIELGVRRQRKLCPYPGRARFVSGDVDLAENWEC</sequence>
<dbReference type="OrthoDB" id="3039123at2759"/>
<dbReference type="AlphaFoldDB" id="A0A2T2NX36"/>
<keyword evidence="3" id="KW-0479">Metal-binding</keyword>
<protein>
    <recommendedName>
        <fullName evidence="8">Carboxylic ester hydrolase</fullName>
        <ecNumber evidence="8">3.1.1.-</ecNumber>
    </recommendedName>
</protein>
<evidence type="ECO:0000313" key="9">
    <source>
        <dbReference type="EMBL" id="PSN69985.1"/>
    </source>
</evidence>
<evidence type="ECO:0000256" key="7">
    <source>
        <dbReference type="ARBA" id="ARBA00023157"/>
    </source>
</evidence>
<evidence type="ECO:0000313" key="10">
    <source>
        <dbReference type="Proteomes" id="UP000240883"/>
    </source>
</evidence>
<dbReference type="GO" id="GO:0046872">
    <property type="term" value="F:metal ion binding"/>
    <property type="evidence" value="ECO:0007669"/>
    <property type="project" value="UniProtKB-KW"/>
</dbReference>
<organism evidence="9 10">
    <name type="scientific">Corynespora cassiicola Philippines</name>
    <dbReference type="NCBI Taxonomy" id="1448308"/>
    <lineage>
        <taxon>Eukaryota</taxon>
        <taxon>Fungi</taxon>
        <taxon>Dikarya</taxon>
        <taxon>Ascomycota</taxon>
        <taxon>Pezizomycotina</taxon>
        <taxon>Dothideomycetes</taxon>
        <taxon>Pleosporomycetidae</taxon>
        <taxon>Pleosporales</taxon>
        <taxon>Corynesporascaceae</taxon>
        <taxon>Corynespora</taxon>
    </lineage>
</organism>
<dbReference type="PANTHER" id="PTHR33938:SF2">
    <property type="entry name" value="CARBOXYLIC ESTER HYDROLASE"/>
    <property type="match status" value="1"/>
</dbReference>
<proteinExistence type="inferred from homology"/>
<evidence type="ECO:0000256" key="2">
    <source>
        <dbReference type="ARBA" id="ARBA00022487"/>
    </source>
</evidence>
<evidence type="ECO:0000256" key="4">
    <source>
        <dbReference type="ARBA" id="ARBA00022729"/>
    </source>
</evidence>
<gene>
    <name evidence="9" type="ORF">BS50DRAFT_571301</name>
</gene>
<dbReference type="GO" id="GO:0030600">
    <property type="term" value="F:feruloyl esterase activity"/>
    <property type="evidence" value="ECO:0007669"/>
    <property type="project" value="UniProtKB-ARBA"/>
</dbReference>
<comment type="similarity">
    <text evidence="1 8">Belongs to the tannase family.</text>
</comment>
<accession>A0A2T2NX36</accession>
<dbReference type="PANTHER" id="PTHR33938">
    <property type="entry name" value="FERULOYL ESTERASE B-RELATED"/>
    <property type="match status" value="1"/>
</dbReference>
<evidence type="ECO:0000256" key="8">
    <source>
        <dbReference type="RuleBase" id="RU361238"/>
    </source>
</evidence>
<dbReference type="SUPFAM" id="SSF53474">
    <property type="entry name" value="alpha/beta-Hydrolases"/>
    <property type="match status" value="1"/>
</dbReference>
<dbReference type="Pfam" id="PF07519">
    <property type="entry name" value="Tannase"/>
    <property type="match status" value="2"/>
</dbReference>
<feature type="signal peptide" evidence="8">
    <location>
        <begin position="1"/>
        <end position="18"/>
    </location>
</feature>
<keyword evidence="6" id="KW-0106">Calcium</keyword>
<dbReference type="InterPro" id="IPR029058">
    <property type="entry name" value="AB_hydrolase_fold"/>
</dbReference>
<dbReference type="Proteomes" id="UP000240883">
    <property type="component" value="Unassembled WGS sequence"/>
</dbReference>